<proteinExistence type="predicted"/>
<gene>
    <name evidence="1" type="ORF">BINO364_LOCUS13951</name>
</gene>
<dbReference type="Proteomes" id="UP000838878">
    <property type="component" value="Chromosome 7"/>
</dbReference>
<dbReference type="AlphaFoldDB" id="A0A8J9VRH5"/>
<reference evidence="1" key="1">
    <citation type="submission" date="2021-12" db="EMBL/GenBank/DDBJ databases">
        <authorList>
            <person name="Martin H S."/>
        </authorList>
    </citation>
    <scope>NUCLEOTIDE SEQUENCE</scope>
</reference>
<evidence type="ECO:0000313" key="2">
    <source>
        <dbReference type="Proteomes" id="UP000838878"/>
    </source>
</evidence>
<name>A0A8J9VRH5_9NEOP</name>
<feature type="non-terminal residue" evidence="1">
    <location>
        <position position="68"/>
    </location>
</feature>
<keyword evidence="2" id="KW-1185">Reference proteome</keyword>
<protein>
    <submittedName>
        <fullName evidence="1">Uncharacterized protein</fullName>
    </submittedName>
</protein>
<evidence type="ECO:0000313" key="1">
    <source>
        <dbReference type="EMBL" id="CAH0728773.1"/>
    </source>
</evidence>
<sequence length="68" mass="7835">MKSVGVATNYMYPYEPRPHIIGDKVKFLKSSQHPIYPNPPSLKYPPIRIHNTPHWLQYAVGKTTETTV</sequence>
<dbReference type="EMBL" id="OV170227">
    <property type="protein sequence ID" value="CAH0728773.1"/>
    <property type="molecule type" value="Genomic_DNA"/>
</dbReference>
<organism evidence="1 2">
    <name type="scientific">Brenthis ino</name>
    <name type="common">lesser marbled fritillary</name>
    <dbReference type="NCBI Taxonomy" id="405034"/>
    <lineage>
        <taxon>Eukaryota</taxon>
        <taxon>Metazoa</taxon>
        <taxon>Ecdysozoa</taxon>
        <taxon>Arthropoda</taxon>
        <taxon>Hexapoda</taxon>
        <taxon>Insecta</taxon>
        <taxon>Pterygota</taxon>
        <taxon>Neoptera</taxon>
        <taxon>Endopterygota</taxon>
        <taxon>Lepidoptera</taxon>
        <taxon>Glossata</taxon>
        <taxon>Ditrysia</taxon>
        <taxon>Papilionoidea</taxon>
        <taxon>Nymphalidae</taxon>
        <taxon>Heliconiinae</taxon>
        <taxon>Argynnini</taxon>
        <taxon>Brenthis</taxon>
    </lineage>
</organism>
<accession>A0A8J9VRH5</accession>